<evidence type="ECO:0000313" key="2">
    <source>
        <dbReference type="Proteomes" id="UP000184383"/>
    </source>
</evidence>
<dbReference type="RefSeq" id="XP_040695311.1">
    <property type="nucleotide sequence ID" value="XM_040834180.1"/>
</dbReference>
<dbReference type="GeneID" id="63750028"/>
<organism evidence="1 2">
    <name type="scientific">Aspergillus wentii DTO 134E9</name>
    <dbReference type="NCBI Taxonomy" id="1073089"/>
    <lineage>
        <taxon>Eukaryota</taxon>
        <taxon>Fungi</taxon>
        <taxon>Dikarya</taxon>
        <taxon>Ascomycota</taxon>
        <taxon>Pezizomycotina</taxon>
        <taxon>Eurotiomycetes</taxon>
        <taxon>Eurotiomycetidae</taxon>
        <taxon>Eurotiales</taxon>
        <taxon>Aspergillaceae</taxon>
        <taxon>Aspergillus</taxon>
        <taxon>Aspergillus subgen. Cremei</taxon>
    </lineage>
</organism>
<name>A0A1L9S398_ASPWE</name>
<reference evidence="2" key="1">
    <citation type="journal article" date="2017" name="Genome Biol.">
        <title>Comparative genomics reveals high biological diversity and specific adaptations in the industrially and medically important fungal genus Aspergillus.</title>
        <authorList>
            <person name="de Vries R.P."/>
            <person name="Riley R."/>
            <person name="Wiebenga A."/>
            <person name="Aguilar-Osorio G."/>
            <person name="Amillis S."/>
            <person name="Uchima C.A."/>
            <person name="Anderluh G."/>
            <person name="Asadollahi M."/>
            <person name="Askin M."/>
            <person name="Barry K."/>
            <person name="Battaglia E."/>
            <person name="Bayram O."/>
            <person name="Benocci T."/>
            <person name="Braus-Stromeyer S.A."/>
            <person name="Caldana C."/>
            <person name="Canovas D."/>
            <person name="Cerqueira G.C."/>
            <person name="Chen F."/>
            <person name="Chen W."/>
            <person name="Choi C."/>
            <person name="Clum A."/>
            <person name="Dos Santos R.A."/>
            <person name="Damasio A.R."/>
            <person name="Diallinas G."/>
            <person name="Emri T."/>
            <person name="Fekete E."/>
            <person name="Flipphi M."/>
            <person name="Freyberg S."/>
            <person name="Gallo A."/>
            <person name="Gournas C."/>
            <person name="Habgood R."/>
            <person name="Hainaut M."/>
            <person name="Harispe M.L."/>
            <person name="Henrissat B."/>
            <person name="Hilden K.S."/>
            <person name="Hope R."/>
            <person name="Hossain A."/>
            <person name="Karabika E."/>
            <person name="Karaffa L."/>
            <person name="Karanyi Z."/>
            <person name="Krasevec N."/>
            <person name="Kuo A."/>
            <person name="Kusch H."/>
            <person name="LaButti K."/>
            <person name="Lagendijk E.L."/>
            <person name="Lapidus A."/>
            <person name="Levasseur A."/>
            <person name="Lindquist E."/>
            <person name="Lipzen A."/>
            <person name="Logrieco A.F."/>
            <person name="MacCabe A."/>
            <person name="Maekelae M.R."/>
            <person name="Malavazi I."/>
            <person name="Melin P."/>
            <person name="Meyer V."/>
            <person name="Mielnichuk N."/>
            <person name="Miskei M."/>
            <person name="Molnar A.P."/>
            <person name="Mule G."/>
            <person name="Ngan C.Y."/>
            <person name="Orejas M."/>
            <person name="Orosz E."/>
            <person name="Ouedraogo J.P."/>
            <person name="Overkamp K.M."/>
            <person name="Park H.-S."/>
            <person name="Perrone G."/>
            <person name="Piumi F."/>
            <person name="Punt P.J."/>
            <person name="Ram A.F."/>
            <person name="Ramon A."/>
            <person name="Rauscher S."/>
            <person name="Record E."/>
            <person name="Riano-Pachon D.M."/>
            <person name="Robert V."/>
            <person name="Roehrig J."/>
            <person name="Ruller R."/>
            <person name="Salamov A."/>
            <person name="Salih N.S."/>
            <person name="Samson R.A."/>
            <person name="Sandor E."/>
            <person name="Sanguinetti M."/>
            <person name="Schuetze T."/>
            <person name="Sepcic K."/>
            <person name="Shelest E."/>
            <person name="Sherlock G."/>
            <person name="Sophianopoulou V."/>
            <person name="Squina F.M."/>
            <person name="Sun H."/>
            <person name="Susca A."/>
            <person name="Todd R.B."/>
            <person name="Tsang A."/>
            <person name="Unkles S.E."/>
            <person name="van de Wiele N."/>
            <person name="van Rossen-Uffink D."/>
            <person name="Oliveira J.V."/>
            <person name="Vesth T.C."/>
            <person name="Visser J."/>
            <person name="Yu J.-H."/>
            <person name="Zhou M."/>
            <person name="Andersen M.R."/>
            <person name="Archer D.B."/>
            <person name="Baker S.E."/>
            <person name="Benoit I."/>
            <person name="Brakhage A.A."/>
            <person name="Braus G.H."/>
            <person name="Fischer R."/>
            <person name="Frisvad J.C."/>
            <person name="Goldman G.H."/>
            <person name="Houbraken J."/>
            <person name="Oakley B."/>
            <person name="Pocsi I."/>
            <person name="Scazzocchio C."/>
            <person name="Seiboth B."/>
            <person name="vanKuyk P.A."/>
            <person name="Wortman J."/>
            <person name="Dyer P.S."/>
            <person name="Grigoriev I.V."/>
        </authorList>
    </citation>
    <scope>NUCLEOTIDE SEQUENCE [LARGE SCALE GENOMIC DNA]</scope>
    <source>
        <strain evidence="2">DTO 134E9</strain>
    </source>
</reference>
<proteinExistence type="predicted"/>
<gene>
    <name evidence="1" type="ORF">ASPWEDRAFT_35226</name>
</gene>
<dbReference type="Proteomes" id="UP000184383">
    <property type="component" value="Unassembled WGS sequence"/>
</dbReference>
<evidence type="ECO:0000313" key="1">
    <source>
        <dbReference type="EMBL" id="OJJ41635.1"/>
    </source>
</evidence>
<dbReference type="EMBL" id="KV878209">
    <property type="protein sequence ID" value="OJJ41635.1"/>
    <property type="molecule type" value="Genomic_DNA"/>
</dbReference>
<protein>
    <submittedName>
        <fullName evidence="1">Uncharacterized protein</fullName>
    </submittedName>
</protein>
<keyword evidence="2" id="KW-1185">Reference proteome</keyword>
<dbReference type="AlphaFoldDB" id="A0A1L9S398"/>
<sequence length="99" mass="10923">MAASVSTPHTHGQIFCYLFYSYIIYLLCCDYDDRPPTAAKPDSGKSGLSSLHSPYSVIPDWLVALVLVELIVIETSLSLESVVWSPYLPCQCYGGLELC</sequence>
<accession>A0A1L9S398</accession>
<dbReference type="VEuPathDB" id="FungiDB:ASPWEDRAFT_35226"/>